<accession>A0A1M6IWU4</accession>
<protein>
    <submittedName>
        <fullName evidence="1">Uncharacterized protein</fullName>
    </submittedName>
</protein>
<dbReference type="OrthoDB" id="5177801at2"/>
<dbReference type="AlphaFoldDB" id="A0A1M6IWU4"/>
<evidence type="ECO:0000313" key="1">
    <source>
        <dbReference type="EMBL" id="SHJ38844.1"/>
    </source>
</evidence>
<sequence length="333" mass="38343">MSFQIAYKPLAEITIHHDFYLDDGTDKFVDLSDEEKKSQLTSYDFLNFLKITPTPITQRLLQNHKVVLRNTGSELLLFVNVEEYNKAGESTTAFCPKIEMGGDLEFTFELRFSDTYFNNYTNSADASENRLYYFSNKRPDSESNAFPNFFIDQEVHTDFLLQPEGSREIIHHILTKEVAPIDDLGLETILAIDDTDIEVPENAAVLNTYIETQKRNGLLGYIRLAVQGDGNVDLLEDTTVEIPNSANQVRKCLPETSISPVLRFENRKTFWRYNRVSTEEVFVTKNEYPLTQNGFIKLRPNQLQPRLRNVFLLNPGKSGVSEENDDFYSEIFI</sequence>
<gene>
    <name evidence="1" type="ORF">SAMN04488508_108109</name>
</gene>
<reference evidence="2" key="1">
    <citation type="submission" date="2016-11" db="EMBL/GenBank/DDBJ databases">
        <authorList>
            <person name="Varghese N."/>
            <person name="Submissions S."/>
        </authorList>
    </citation>
    <scope>NUCLEOTIDE SEQUENCE [LARGE SCALE GENOMIC DNA]</scope>
    <source>
        <strain evidence="2">DSM 22623</strain>
    </source>
</reference>
<dbReference type="Proteomes" id="UP000184432">
    <property type="component" value="Unassembled WGS sequence"/>
</dbReference>
<dbReference type="RefSeq" id="WP_073319021.1">
    <property type="nucleotide sequence ID" value="NZ_FQYP01000008.1"/>
</dbReference>
<dbReference type="STRING" id="570521.SAMN04488508_108109"/>
<keyword evidence="2" id="KW-1185">Reference proteome</keyword>
<organism evidence="1 2">
    <name type="scientific">Aquimarina spongiae</name>
    <dbReference type="NCBI Taxonomy" id="570521"/>
    <lineage>
        <taxon>Bacteria</taxon>
        <taxon>Pseudomonadati</taxon>
        <taxon>Bacteroidota</taxon>
        <taxon>Flavobacteriia</taxon>
        <taxon>Flavobacteriales</taxon>
        <taxon>Flavobacteriaceae</taxon>
        <taxon>Aquimarina</taxon>
    </lineage>
</organism>
<proteinExistence type="predicted"/>
<dbReference type="EMBL" id="FQYP01000008">
    <property type="protein sequence ID" value="SHJ38844.1"/>
    <property type="molecule type" value="Genomic_DNA"/>
</dbReference>
<name>A0A1M6IWU4_9FLAO</name>
<evidence type="ECO:0000313" key="2">
    <source>
        <dbReference type="Proteomes" id="UP000184432"/>
    </source>
</evidence>